<proteinExistence type="predicted"/>
<accession>A0A147KK28</accession>
<dbReference type="AlphaFoldDB" id="A0A147KK28"/>
<dbReference type="PATRIC" id="fig|665004.4.peg.773"/>
<evidence type="ECO:0000313" key="2">
    <source>
        <dbReference type="EMBL" id="KUP97589.1"/>
    </source>
</evidence>
<organism evidence="2 3">
    <name type="scientific">Thermobifida cellulosilytica TB100</name>
    <dbReference type="NCBI Taxonomy" id="665004"/>
    <lineage>
        <taxon>Bacteria</taxon>
        <taxon>Bacillati</taxon>
        <taxon>Actinomycetota</taxon>
        <taxon>Actinomycetes</taxon>
        <taxon>Streptosporangiales</taxon>
        <taxon>Nocardiopsidaceae</taxon>
        <taxon>Thermobifida</taxon>
    </lineage>
</organism>
<evidence type="ECO:0000313" key="3">
    <source>
        <dbReference type="Proteomes" id="UP000074382"/>
    </source>
</evidence>
<evidence type="ECO:0000256" key="1">
    <source>
        <dbReference type="SAM" id="MobiDB-lite"/>
    </source>
</evidence>
<dbReference type="Proteomes" id="UP000074382">
    <property type="component" value="Unassembled WGS sequence"/>
</dbReference>
<dbReference type="OrthoDB" id="3439565at2"/>
<protein>
    <submittedName>
        <fullName evidence="2">Uncharacterized protein</fullName>
    </submittedName>
</protein>
<keyword evidence="3" id="KW-1185">Reference proteome</keyword>
<sequence length="140" mass="15192">MPATFTLSNPTDTDRTQDARLAALIRQLAGVRPDILAPVAPPPRPAPRPAERPLRKARHYPVDPETLDRIAYLRAVACGTHRPGQYWPAHATRDYYARKLRTPLRRRLSDAVRAAAPVASPALAFAAGCLSALLGTALLG</sequence>
<dbReference type="EMBL" id="LGEM01000022">
    <property type="protein sequence ID" value="KUP97589.1"/>
    <property type="molecule type" value="Genomic_DNA"/>
</dbReference>
<dbReference type="RefSeq" id="WP_068753460.1">
    <property type="nucleotide sequence ID" value="NZ_KQ950180.1"/>
</dbReference>
<name>A0A147KK28_THECS</name>
<reference evidence="3" key="1">
    <citation type="journal article" date="2017" name="Acta Aliment.">
        <title>Plant polysaccharide degrading enzyme system of Thermpbifida cellulosilytica TB100 revealed by de novo genome project data.</title>
        <authorList>
            <person name="Toth A."/>
            <person name="Baka E."/>
            <person name="Luzics S."/>
            <person name="Bata-Vidacs I."/>
            <person name="Nagy I."/>
            <person name="Balint B."/>
            <person name="Herceg R."/>
            <person name="Olasz F."/>
            <person name="Wilk T."/>
            <person name="Nagy T."/>
            <person name="Kriszt B."/>
            <person name="Nagy I."/>
            <person name="Kukolya J."/>
        </authorList>
    </citation>
    <scope>NUCLEOTIDE SEQUENCE [LARGE SCALE GENOMIC DNA]</scope>
    <source>
        <strain evidence="3">TB100</strain>
    </source>
</reference>
<feature type="compositionally biased region" description="Basic and acidic residues" evidence="1">
    <location>
        <begin position="49"/>
        <end position="60"/>
    </location>
</feature>
<feature type="compositionally biased region" description="Pro residues" evidence="1">
    <location>
        <begin position="39"/>
        <end position="48"/>
    </location>
</feature>
<comment type="caution">
    <text evidence="2">The sequence shown here is derived from an EMBL/GenBank/DDBJ whole genome shotgun (WGS) entry which is preliminary data.</text>
</comment>
<gene>
    <name evidence="2" type="ORF">AC529_05885</name>
</gene>
<feature type="region of interest" description="Disordered" evidence="1">
    <location>
        <begin position="35"/>
        <end position="60"/>
    </location>
</feature>